<feature type="transmembrane region" description="Helical" evidence="9">
    <location>
        <begin position="153"/>
        <end position="173"/>
    </location>
</feature>
<keyword evidence="8" id="KW-0807">Transducer</keyword>
<dbReference type="Gene3D" id="1.20.1070.10">
    <property type="entry name" value="Rhodopsin 7-helix transmembrane proteins"/>
    <property type="match status" value="1"/>
</dbReference>
<gene>
    <name evidence="12" type="primary">LOC116288546</name>
</gene>
<dbReference type="InterPro" id="IPR000276">
    <property type="entry name" value="GPCR_Rhodpsn"/>
</dbReference>
<feature type="transmembrane region" description="Helical" evidence="9">
    <location>
        <begin position="261"/>
        <end position="287"/>
    </location>
</feature>
<evidence type="ECO:0000256" key="5">
    <source>
        <dbReference type="ARBA" id="ARBA00023040"/>
    </source>
</evidence>
<dbReference type="CDD" id="cd00637">
    <property type="entry name" value="7tm_classA_rhodopsin-like"/>
    <property type="match status" value="1"/>
</dbReference>
<evidence type="ECO:0000313" key="11">
    <source>
        <dbReference type="Proteomes" id="UP000515163"/>
    </source>
</evidence>
<dbReference type="GO" id="GO:0005886">
    <property type="term" value="C:plasma membrane"/>
    <property type="evidence" value="ECO:0007669"/>
    <property type="project" value="UniProtKB-SubCell"/>
</dbReference>
<dbReference type="GeneID" id="116288546"/>
<evidence type="ECO:0000256" key="1">
    <source>
        <dbReference type="ARBA" id="ARBA00004651"/>
    </source>
</evidence>
<evidence type="ECO:0000256" key="2">
    <source>
        <dbReference type="ARBA" id="ARBA00022475"/>
    </source>
</evidence>
<keyword evidence="6 9" id="KW-0472">Membrane</keyword>
<dbReference type="SMART" id="SM01381">
    <property type="entry name" value="7TM_GPCR_Srsx"/>
    <property type="match status" value="1"/>
</dbReference>
<keyword evidence="5" id="KW-0297">G-protein coupled receptor</keyword>
<proteinExistence type="predicted"/>
<evidence type="ECO:0000313" key="12">
    <source>
        <dbReference type="RefSeq" id="XP_031551211.1"/>
    </source>
</evidence>
<feature type="transmembrane region" description="Helical" evidence="9">
    <location>
        <begin position="70"/>
        <end position="90"/>
    </location>
</feature>
<protein>
    <submittedName>
        <fullName evidence="12">Histamine H2 receptor-like</fullName>
    </submittedName>
</protein>
<dbReference type="KEGG" id="aten:116288546"/>
<evidence type="ECO:0000256" key="8">
    <source>
        <dbReference type="ARBA" id="ARBA00023224"/>
    </source>
</evidence>
<evidence type="ECO:0000256" key="9">
    <source>
        <dbReference type="SAM" id="Phobius"/>
    </source>
</evidence>
<dbReference type="PROSITE" id="PS50262">
    <property type="entry name" value="G_PROTEIN_RECEP_F1_2"/>
    <property type="match status" value="1"/>
</dbReference>
<dbReference type="Pfam" id="PF00001">
    <property type="entry name" value="7tm_1"/>
    <property type="match status" value="2"/>
</dbReference>
<dbReference type="OrthoDB" id="5972388at2759"/>
<reference evidence="12" key="1">
    <citation type="submission" date="2025-08" db="UniProtKB">
        <authorList>
            <consortium name="RefSeq"/>
        </authorList>
    </citation>
    <scope>IDENTIFICATION</scope>
    <source>
        <tissue evidence="12">Tentacle</tissue>
    </source>
</reference>
<dbReference type="PRINTS" id="PR00237">
    <property type="entry name" value="GPCRRHODOPSN"/>
</dbReference>
<dbReference type="Proteomes" id="UP000515163">
    <property type="component" value="Unplaced"/>
</dbReference>
<feature type="domain" description="G-protein coupled receptors family 1 profile" evidence="10">
    <location>
        <begin position="50"/>
        <end position="285"/>
    </location>
</feature>
<dbReference type="GO" id="GO:0004930">
    <property type="term" value="F:G protein-coupled receptor activity"/>
    <property type="evidence" value="ECO:0007669"/>
    <property type="project" value="UniProtKB-KW"/>
</dbReference>
<dbReference type="PANTHER" id="PTHR24249:SF372">
    <property type="entry name" value="G-PROTEIN COUPLED RECEPTORS FAMILY 1 PROFILE DOMAIN-CONTAINING PROTEIN"/>
    <property type="match status" value="1"/>
</dbReference>
<keyword evidence="4 9" id="KW-1133">Transmembrane helix</keyword>
<dbReference type="PANTHER" id="PTHR24249">
    <property type="entry name" value="HISTAMINE RECEPTOR-RELATED G-PROTEIN COUPLED RECEPTOR"/>
    <property type="match status" value="1"/>
</dbReference>
<name>A0A6P8H6V1_ACTTE</name>
<dbReference type="FunCoup" id="A0A6P8H6V1">
    <property type="interactions" value="458"/>
</dbReference>
<evidence type="ECO:0000259" key="10">
    <source>
        <dbReference type="PROSITE" id="PS50262"/>
    </source>
</evidence>
<keyword evidence="3 9" id="KW-0812">Transmembrane</keyword>
<keyword evidence="7" id="KW-0675">Receptor</keyword>
<evidence type="ECO:0000256" key="4">
    <source>
        <dbReference type="ARBA" id="ARBA00022989"/>
    </source>
</evidence>
<feature type="transmembrane region" description="Helical" evidence="9">
    <location>
        <begin position="231"/>
        <end position="249"/>
    </location>
</feature>
<keyword evidence="11" id="KW-1185">Reference proteome</keyword>
<dbReference type="SUPFAM" id="SSF81321">
    <property type="entry name" value="Family A G protein-coupled receptor-like"/>
    <property type="match status" value="1"/>
</dbReference>
<organism evidence="11 12">
    <name type="scientific">Actinia tenebrosa</name>
    <name type="common">Australian red waratah sea anemone</name>
    <dbReference type="NCBI Taxonomy" id="6105"/>
    <lineage>
        <taxon>Eukaryota</taxon>
        <taxon>Metazoa</taxon>
        <taxon>Cnidaria</taxon>
        <taxon>Anthozoa</taxon>
        <taxon>Hexacorallia</taxon>
        <taxon>Actiniaria</taxon>
        <taxon>Actiniidae</taxon>
        <taxon>Actinia</taxon>
    </lineage>
</organism>
<dbReference type="RefSeq" id="XP_031551211.1">
    <property type="nucleotide sequence ID" value="XM_031695351.1"/>
</dbReference>
<comment type="subcellular location">
    <subcellularLocation>
        <location evidence="1">Cell membrane</location>
        <topology evidence="1">Multi-pass membrane protein</topology>
    </subcellularLocation>
</comment>
<feature type="transmembrane region" description="Helical" evidence="9">
    <location>
        <begin position="110"/>
        <end position="132"/>
    </location>
</feature>
<feature type="transmembrane region" description="Helical" evidence="9">
    <location>
        <begin position="32"/>
        <end position="58"/>
    </location>
</feature>
<dbReference type="InParanoid" id="A0A6P8H6V1"/>
<accession>A0A6P8H6V1</accession>
<dbReference type="InterPro" id="IPR050569">
    <property type="entry name" value="TAAR"/>
</dbReference>
<keyword evidence="2" id="KW-1003">Cell membrane</keyword>
<feature type="transmembrane region" description="Helical" evidence="9">
    <location>
        <begin position="179"/>
        <end position="200"/>
    </location>
</feature>
<evidence type="ECO:0000256" key="6">
    <source>
        <dbReference type="ARBA" id="ARBA00023136"/>
    </source>
</evidence>
<dbReference type="AlphaFoldDB" id="A0A6P8H6V1"/>
<evidence type="ECO:0000256" key="7">
    <source>
        <dbReference type="ARBA" id="ARBA00023170"/>
    </source>
</evidence>
<evidence type="ECO:0000256" key="3">
    <source>
        <dbReference type="ARBA" id="ARBA00022692"/>
    </source>
</evidence>
<dbReference type="InterPro" id="IPR017452">
    <property type="entry name" value="GPCR_Rhodpsn_7TM"/>
</dbReference>
<sequence>MTSRNITNPSSVLPPLIRDHFFLPRNEHEDNFLLAMIVINAVMAAVTSCSNAVVIYTISRTPSLQTPSNILILGLAISDFSLGVFVQPCLSFRLFAELEYNLRLYYWCRLIYLASAWSLSVVSILTLTMVIADRFLAIHLHLRYQELITTKRYMIILGIIWLVSLWFGAYNGMHDTDRAIRYVYIASLSLLTTLNGYFIFKIHRAIRRHSVQIQVNTLGQDMPRHKKSVKIMYFMIGAFVVCYGPYSAIMVARQIVPKRTLTVHLCLISFATLLMFNSALNPIIYFWRIEEMRNAALVLLQKTRRCGNMN</sequence>